<organism evidence="2 3">
    <name type="scientific">Paenibacillus melissococcoides</name>
    <dbReference type="NCBI Taxonomy" id="2912268"/>
    <lineage>
        <taxon>Bacteria</taxon>
        <taxon>Bacillati</taxon>
        <taxon>Bacillota</taxon>
        <taxon>Bacilli</taxon>
        <taxon>Bacillales</taxon>
        <taxon>Paenibacillaceae</taxon>
        <taxon>Paenibacillus</taxon>
    </lineage>
</organism>
<dbReference type="PANTHER" id="PTHR43796">
    <property type="entry name" value="CARBOXYNORSPERMIDINE SYNTHASE"/>
    <property type="match status" value="1"/>
</dbReference>
<protein>
    <submittedName>
        <fullName evidence="2">Saccharopine dehydrogenase NADP-binding domain-containing protein</fullName>
    </submittedName>
</protein>
<dbReference type="InterPro" id="IPR005097">
    <property type="entry name" value="Sacchrp_dh_NADP-bd"/>
</dbReference>
<dbReference type="Gene3D" id="3.40.50.720">
    <property type="entry name" value="NAD(P)-binding Rossmann-like Domain"/>
    <property type="match status" value="1"/>
</dbReference>
<evidence type="ECO:0000313" key="3">
    <source>
        <dbReference type="Proteomes" id="UP001154322"/>
    </source>
</evidence>
<evidence type="ECO:0000313" key="2">
    <source>
        <dbReference type="EMBL" id="CAH8246609.1"/>
    </source>
</evidence>
<reference evidence="2" key="1">
    <citation type="submission" date="2022-06" db="EMBL/GenBank/DDBJ databases">
        <authorList>
            <person name="Dietemann V."/>
            <person name="Ory F."/>
            <person name="Dainat B."/>
            <person name="Oberhansli S."/>
        </authorList>
    </citation>
    <scope>NUCLEOTIDE SEQUENCE</scope>
    <source>
        <strain evidence="2">Ena-SAMPLE-TAB-26-04-2022-14:26:32:270-5432</strain>
    </source>
</reference>
<keyword evidence="3" id="KW-1185">Reference proteome</keyword>
<dbReference type="EMBL" id="CALYLO010000005">
    <property type="protein sequence ID" value="CAH8246609.1"/>
    <property type="molecule type" value="Genomic_DNA"/>
</dbReference>
<dbReference type="SUPFAM" id="SSF51735">
    <property type="entry name" value="NAD(P)-binding Rossmann-fold domains"/>
    <property type="match status" value="1"/>
</dbReference>
<evidence type="ECO:0000259" key="1">
    <source>
        <dbReference type="Pfam" id="PF03435"/>
    </source>
</evidence>
<dbReference type="Proteomes" id="UP001154322">
    <property type="component" value="Unassembled WGS sequence"/>
</dbReference>
<dbReference type="PANTHER" id="PTHR43796:SF2">
    <property type="entry name" value="CARBOXYNORSPERMIDINE SYNTHASE"/>
    <property type="match status" value="1"/>
</dbReference>
<comment type="caution">
    <text evidence="2">The sequence shown here is derived from an EMBL/GenBank/DDBJ whole genome shotgun (WGS) entry which is preliminary data.</text>
</comment>
<gene>
    <name evidence="2" type="ORF">WJ0W_003843</name>
</gene>
<dbReference type="Gene3D" id="3.30.360.10">
    <property type="entry name" value="Dihydrodipicolinate Reductase, domain 2"/>
    <property type="match status" value="1"/>
</dbReference>
<proteinExistence type="predicted"/>
<sequence length="371" mass="40183">MEMQAKEDIVVIGGYGHVGRTICGILGERYPGKGYAAGRSRERAERICQSAGGKIRPLEIDIRKPIPSAMLNGVKLVIMCLDQTETGFVRECFRAGTHYIDVSANGSFIRQVEQCREEAAAHGATALLSVGLAPGLTNLVALEAHRLLGETDQIDLAIMLGLGDVHGEAAIEWTADNMGARFDITQNGKQVEALSFTNRKTFDFGADIGSRQAYRFPFSDQQTLPRILDVPSVATRFCLDSPLVTGLLAGARRTGAVRLLQAGWLRKRIIRSLGTLRFGGDRFAVKAEARGRSREGKHALSECFLQGRDHSAVTAQVAAAAAVMLVDSPTPAGVYHIEQLTDLVTMLKELGPDITVDIRQSELPPEGREAC</sequence>
<dbReference type="InterPro" id="IPR036291">
    <property type="entry name" value="NAD(P)-bd_dom_sf"/>
</dbReference>
<feature type="domain" description="Saccharopine dehydrogenase NADP binding" evidence="1">
    <location>
        <begin position="9"/>
        <end position="127"/>
    </location>
</feature>
<name>A0ABM9G4P6_9BACL</name>
<dbReference type="Pfam" id="PF03435">
    <property type="entry name" value="Sacchrp_dh_NADP"/>
    <property type="match status" value="1"/>
</dbReference>
<accession>A0ABM9G4P6</accession>